<dbReference type="Proteomes" id="UP000076532">
    <property type="component" value="Unassembled WGS sequence"/>
</dbReference>
<dbReference type="GO" id="GO:0004842">
    <property type="term" value="F:ubiquitin-protein transferase activity"/>
    <property type="evidence" value="ECO:0007669"/>
    <property type="project" value="TreeGrafter"/>
</dbReference>
<gene>
    <name evidence="10" type="ORF">FIBSPDRAFT_1039652</name>
</gene>
<evidence type="ECO:0000256" key="3">
    <source>
        <dbReference type="ARBA" id="ARBA00022723"/>
    </source>
</evidence>
<evidence type="ECO:0000313" key="10">
    <source>
        <dbReference type="EMBL" id="KZP28556.1"/>
    </source>
</evidence>
<comment type="pathway">
    <text evidence="1">Protein modification; protein ubiquitination.</text>
</comment>
<dbReference type="InterPro" id="IPR044066">
    <property type="entry name" value="TRIAD_supradom"/>
</dbReference>
<keyword evidence="7" id="KW-0862">Zinc</keyword>
<accession>A0A166RR52</accession>
<dbReference type="STRING" id="436010.A0A166RR52"/>
<keyword evidence="2" id="KW-0808">Transferase</keyword>
<evidence type="ECO:0000256" key="4">
    <source>
        <dbReference type="ARBA" id="ARBA00022737"/>
    </source>
</evidence>
<evidence type="ECO:0000256" key="6">
    <source>
        <dbReference type="ARBA" id="ARBA00022786"/>
    </source>
</evidence>
<dbReference type="InterPro" id="IPR051628">
    <property type="entry name" value="LUBAC_E3_Ligases"/>
</dbReference>
<keyword evidence="6" id="KW-0833">Ubl conjugation pathway</keyword>
<feature type="region of interest" description="Disordered" evidence="8">
    <location>
        <begin position="497"/>
        <end position="516"/>
    </location>
</feature>
<dbReference type="AlphaFoldDB" id="A0A166RR52"/>
<reference evidence="10 11" key="1">
    <citation type="journal article" date="2016" name="Mol. Biol. Evol.">
        <title>Comparative Genomics of Early-Diverging Mushroom-Forming Fungi Provides Insights into the Origins of Lignocellulose Decay Capabilities.</title>
        <authorList>
            <person name="Nagy L.G."/>
            <person name="Riley R."/>
            <person name="Tritt A."/>
            <person name="Adam C."/>
            <person name="Daum C."/>
            <person name="Floudas D."/>
            <person name="Sun H."/>
            <person name="Yadav J.S."/>
            <person name="Pangilinan J."/>
            <person name="Larsson K.H."/>
            <person name="Matsuura K."/>
            <person name="Barry K."/>
            <person name="Labutti K."/>
            <person name="Kuo R."/>
            <person name="Ohm R.A."/>
            <person name="Bhattacharya S.S."/>
            <person name="Shirouzu T."/>
            <person name="Yoshinaga Y."/>
            <person name="Martin F.M."/>
            <person name="Grigoriev I.V."/>
            <person name="Hibbett D.S."/>
        </authorList>
    </citation>
    <scope>NUCLEOTIDE SEQUENCE [LARGE SCALE GENOMIC DNA]</scope>
    <source>
        <strain evidence="10 11">CBS 109695</strain>
    </source>
</reference>
<dbReference type="OrthoDB" id="3269552at2759"/>
<keyword evidence="4" id="KW-0677">Repeat</keyword>
<dbReference type="GO" id="GO:0043161">
    <property type="term" value="P:proteasome-mediated ubiquitin-dependent protein catabolic process"/>
    <property type="evidence" value="ECO:0007669"/>
    <property type="project" value="TreeGrafter"/>
</dbReference>
<keyword evidence="11" id="KW-1185">Reference proteome</keyword>
<dbReference type="GO" id="GO:0043130">
    <property type="term" value="F:ubiquitin binding"/>
    <property type="evidence" value="ECO:0007669"/>
    <property type="project" value="TreeGrafter"/>
</dbReference>
<evidence type="ECO:0000256" key="1">
    <source>
        <dbReference type="ARBA" id="ARBA00004906"/>
    </source>
</evidence>
<dbReference type="PANTHER" id="PTHR22770:SF13">
    <property type="entry name" value="RING-TYPE DOMAIN-CONTAINING PROTEIN"/>
    <property type="match status" value="1"/>
</dbReference>
<evidence type="ECO:0000256" key="5">
    <source>
        <dbReference type="ARBA" id="ARBA00022771"/>
    </source>
</evidence>
<feature type="compositionally biased region" description="Acidic residues" evidence="8">
    <location>
        <begin position="499"/>
        <end position="516"/>
    </location>
</feature>
<evidence type="ECO:0000259" key="9">
    <source>
        <dbReference type="PROSITE" id="PS51873"/>
    </source>
</evidence>
<dbReference type="PROSITE" id="PS51873">
    <property type="entry name" value="TRIAD"/>
    <property type="match status" value="1"/>
</dbReference>
<dbReference type="GO" id="GO:0000151">
    <property type="term" value="C:ubiquitin ligase complex"/>
    <property type="evidence" value="ECO:0007669"/>
    <property type="project" value="TreeGrafter"/>
</dbReference>
<protein>
    <recommendedName>
        <fullName evidence="9">RING-type domain-containing protein</fullName>
    </recommendedName>
</protein>
<dbReference type="PANTHER" id="PTHR22770">
    <property type="entry name" value="UBIQUITIN CONJUGATING ENZYME 7 INTERACTING PROTEIN-RELATED"/>
    <property type="match status" value="1"/>
</dbReference>
<keyword evidence="5" id="KW-0863">Zinc-finger</keyword>
<name>A0A166RR52_9AGAM</name>
<dbReference type="Gene3D" id="1.20.120.1750">
    <property type="match status" value="1"/>
</dbReference>
<dbReference type="EMBL" id="KV417503">
    <property type="protein sequence ID" value="KZP28556.1"/>
    <property type="molecule type" value="Genomic_DNA"/>
</dbReference>
<dbReference type="GO" id="GO:0008270">
    <property type="term" value="F:zinc ion binding"/>
    <property type="evidence" value="ECO:0007669"/>
    <property type="project" value="UniProtKB-KW"/>
</dbReference>
<evidence type="ECO:0000256" key="7">
    <source>
        <dbReference type="ARBA" id="ARBA00022833"/>
    </source>
</evidence>
<evidence type="ECO:0000256" key="2">
    <source>
        <dbReference type="ARBA" id="ARBA00022679"/>
    </source>
</evidence>
<evidence type="ECO:0000256" key="8">
    <source>
        <dbReference type="SAM" id="MobiDB-lite"/>
    </source>
</evidence>
<feature type="domain" description="RING-type" evidence="9">
    <location>
        <begin position="309"/>
        <end position="499"/>
    </location>
</feature>
<evidence type="ECO:0000313" key="11">
    <source>
        <dbReference type="Proteomes" id="UP000076532"/>
    </source>
</evidence>
<dbReference type="SUPFAM" id="SSF57850">
    <property type="entry name" value="RING/U-box"/>
    <property type="match status" value="1"/>
</dbReference>
<dbReference type="Pfam" id="PF26200">
    <property type="entry name" value="Rcat_RNF216"/>
    <property type="match status" value="1"/>
</dbReference>
<organism evidence="10 11">
    <name type="scientific">Athelia psychrophila</name>
    <dbReference type="NCBI Taxonomy" id="1759441"/>
    <lineage>
        <taxon>Eukaryota</taxon>
        <taxon>Fungi</taxon>
        <taxon>Dikarya</taxon>
        <taxon>Basidiomycota</taxon>
        <taxon>Agaricomycotina</taxon>
        <taxon>Agaricomycetes</taxon>
        <taxon>Agaricomycetidae</taxon>
        <taxon>Atheliales</taxon>
        <taxon>Atheliaceae</taxon>
        <taxon>Athelia</taxon>
    </lineage>
</organism>
<proteinExistence type="predicted"/>
<keyword evidence="3" id="KW-0479">Metal-binding</keyword>
<dbReference type="GO" id="GO:0097039">
    <property type="term" value="P:protein linear polyubiquitination"/>
    <property type="evidence" value="ECO:0007669"/>
    <property type="project" value="TreeGrafter"/>
</dbReference>
<sequence length="516" mass="57117">MVYLDLDANVDLIRTELLEVSKSCYAPVLKKVATLFTHLKLVEPGVTLTATQHAIPLSLSPAQFFRILPHLVVPGTIYPFRAAAMTAIISLITAVPFLRERATEFLIPLKGTWLNLEVPENVSYDCARFLLSAPQGTVLDEQEKEVYKAMRRYRLIELNSESVVSAQVPWTPHKTTEVGDRKVKCEKCNIARSVTLMSGEQPGVCGLCVVYEFAQNVPTDYPEKGEMPRCQARGSSAQPLIVTPNTSLKIPAFSIVQWLGLDPAADLFTGKSAFKIIQAHDFSVFDARASDEALRTLMLGGKKDRDPERLQSLFLCFEEMPRGKLVPACGRSGCKQRVDEGCLLEWYGKSEPGRLLNLMQLTCPFCRRKPAVKTLARHNPRAATLGGLEPALADHGWFYAWCISCGFAKRAHERVCCEGDRVPPVHQFRCSDCAGVPAVDGIGRLTACPQCGVLVEKSHGCNHIECPCGQHFCHVCGRGTAESEIYDHMAREHGGIFDEGADMDGEDDFDDYDSDY</sequence>